<comment type="similarity">
    <text evidence="1">Belongs to the YciI family.</text>
</comment>
<gene>
    <name evidence="3" type="ORF">GCM10009765_14650</name>
</gene>
<dbReference type="PANTHER" id="PTHR35174">
    <property type="entry name" value="BLL7171 PROTEIN-RELATED"/>
    <property type="match status" value="1"/>
</dbReference>
<reference evidence="3 4" key="1">
    <citation type="journal article" date="2019" name="Int. J. Syst. Evol. Microbiol.">
        <title>The Global Catalogue of Microorganisms (GCM) 10K type strain sequencing project: providing services to taxonomists for standard genome sequencing and annotation.</title>
        <authorList>
            <consortium name="The Broad Institute Genomics Platform"/>
            <consortium name="The Broad Institute Genome Sequencing Center for Infectious Disease"/>
            <person name="Wu L."/>
            <person name="Ma J."/>
        </authorList>
    </citation>
    <scope>NUCLEOTIDE SEQUENCE [LARGE SCALE GENOMIC DNA]</scope>
    <source>
        <strain evidence="3 4">JCM 14718</strain>
    </source>
</reference>
<comment type="caution">
    <text evidence="3">The sequence shown here is derived from an EMBL/GenBank/DDBJ whole genome shotgun (WGS) entry which is preliminary data.</text>
</comment>
<dbReference type="InterPro" id="IPR005545">
    <property type="entry name" value="YCII"/>
</dbReference>
<evidence type="ECO:0000256" key="1">
    <source>
        <dbReference type="ARBA" id="ARBA00007689"/>
    </source>
</evidence>
<evidence type="ECO:0000313" key="4">
    <source>
        <dbReference type="Proteomes" id="UP001500618"/>
    </source>
</evidence>
<dbReference type="Proteomes" id="UP001500618">
    <property type="component" value="Unassembled WGS sequence"/>
</dbReference>
<organism evidence="3 4">
    <name type="scientific">Fodinicola feengrottensis</name>
    <dbReference type="NCBI Taxonomy" id="435914"/>
    <lineage>
        <taxon>Bacteria</taxon>
        <taxon>Bacillati</taxon>
        <taxon>Actinomycetota</taxon>
        <taxon>Actinomycetes</taxon>
        <taxon>Mycobacteriales</taxon>
        <taxon>Fodinicola</taxon>
    </lineage>
</organism>
<keyword evidence="4" id="KW-1185">Reference proteome</keyword>
<accession>A0ABN2G7E4</accession>
<feature type="domain" description="YCII-related" evidence="2">
    <location>
        <begin position="1"/>
        <end position="113"/>
    </location>
</feature>
<protein>
    <submittedName>
        <fullName evidence="3">YciI family protein</fullName>
    </submittedName>
</protein>
<dbReference type="Pfam" id="PF03795">
    <property type="entry name" value="YCII"/>
    <property type="match status" value="1"/>
</dbReference>
<dbReference type="Gene3D" id="3.30.70.1060">
    <property type="entry name" value="Dimeric alpha+beta barrel"/>
    <property type="match status" value="1"/>
</dbReference>
<dbReference type="PANTHER" id="PTHR35174:SF3">
    <property type="entry name" value="BLL7171 PROTEIN"/>
    <property type="match status" value="1"/>
</dbReference>
<evidence type="ECO:0000313" key="3">
    <source>
        <dbReference type="EMBL" id="GAA1666215.1"/>
    </source>
</evidence>
<evidence type="ECO:0000259" key="2">
    <source>
        <dbReference type="Pfam" id="PF03795"/>
    </source>
</evidence>
<dbReference type="InterPro" id="IPR011008">
    <property type="entry name" value="Dimeric_a/b-barrel"/>
</dbReference>
<dbReference type="SUPFAM" id="SSF54909">
    <property type="entry name" value="Dimeric alpha+beta barrel"/>
    <property type="match status" value="1"/>
</dbReference>
<name>A0ABN2G7E4_9ACTN</name>
<dbReference type="EMBL" id="BAAANY010000005">
    <property type="protein sequence ID" value="GAA1666215.1"/>
    <property type="molecule type" value="Genomic_DNA"/>
</dbReference>
<proteinExistence type="inferred from homology"/>
<sequence length="120" mass="12927">MKYMLLIYGNDRTWGEMSKLGADQVMAAHQDVIKDLTAADEYLGSEGLTAIGARTVRVSAAGVPAVTDGPFTEAKEVLAGYYLIDCASIDRAAEIAARLPEAAFSPIEVRRVMANEEITM</sequence>